<dbReference type="InterPro" id="IPR023214">
    <property type="entry name" value="HAD_sf"/>
</dbReference>
<feature type="domain" description="P-type ATPase A" evidence="12">
    <location>
        <begin position="443"/>
        <end position="520"/>
    </location>
</feature>
<keyword evidence="15" id="KW-1185">Reference proteome</keyword>
<dbReference type="SFLD" id="SFLDS00003">
    <property type="entry name" value="Haloacid_Dehalogenase"/>
    <property type="match status" value="1"/>
</dbReference>
<keyword evidence="4" id="KW-0479">Metal-binding</keyword>
<feature type="transmembrane region" description="Helical" evidence="11">
    <location>
        <begin position="213"/>
        <end position="230"/>
    </location>
</feature>
<sequence length="1286" mass="144520">MALFSSLFNPEAVFTLASSAKISTLSGYLEKAWLLVENNLNKMKRYPTGPVPCRDDPSCDVRITSMLQPGPISIFALWGLVIVSCSTFQVLKLLASRRKPVKPIIYHGTKPLSTEEVQRPPNTNSVTREAGLSECDIRLNVEGQAELRFTGYKTTVFGEWCYLLCCLVSLHWMAIFVLILVDTYNGCQVGGIDNLCFFGNNFIFGTYELNGKIFFTVWWLAVFWYTTWVLNKGRVHNWFRTPCPFDKASVVYIWAKDEKQILSVNVFSIVHFLRNVKRQFISPNTRGHFDCVKIESTKAGQRFIIYQGQRFNIYGNCIDRAEFKVGCTLNQYHQGVEGLSKHEAEERLEQVGLNEIPFRPEPLLYIIIDELFSLFHVYQLLMYILQFWNSYLFVAALMTFIVLISASITIFTRRHSQIAISKITEYITDAVVMRKGRWTEIDSRSCICDESALTGESMPVQKYAAPDSLEEYLPEARHGSHTLFSGTTVLQAGVEIEDDVLAIVTTTGMKTSKGQLISSILYPEKMLFKYDEELPLVVTLLVIYGMVCFAISLYFQTQTGAQSFWVTKWIYCMAILSQILSPLLPVALEIGQLQAVERLKACSVGRKIFCLNPKRIAIAGKIRVFCFDKTGTLTKEGLDFTGVQSVIVDTDGNGLSFGPLQTLEKENAVDAVVSMGLATCHAVTKFGDRLVGNQVEVKMFASVGWRLLESPDNLPSVSRPDGTDVLTIVKRNDFDHARATMSVIVQDSEKRHHIFCKGSFERIHDLSSPGSLPGNYAEVSENHALDGCYVLGLAHRMLPEGTSLEDVLALSRDEVEQSLDFLALILFRNELKPESLHAIQDLKQGEVRPLMVTGDNAQCGYYIAKECGMVAPYVSVMLGDVCKDGSVGWTLFSSQKNSTVFSTEDLLKIHLKGIEGGVMELAVTGRAFEVLRTSNLMEKLLFYTRIFARFKPEDKVKVIDMHRACGLIVGMCGDGGNDCGALRAAHAGIALSEAEASVVSPFTSKDKSVASVVDLLREGRGALHTSFACYKFLIMYGLMFSILKLCCYWYGIIPCQMDYVFIDGVAVLSLGYAMTLSYPERKLGKMRPTSSLIGAMNTGSILGVWIINIVFMIGALLLMNREPGYVKWPAKYSHGADWWTLGDNWESTVLFFTMYFQYITSAFVFSFGASFRRNVLFNWFLTVTYWGLVVFMSFLLLLPHSGFTELWHVSSEQFNSPNPISPVWSMYQTNGGHPSPEMSFSFRFRLWWLIVANICTNVIWQKVVAEGPVAKYVAKTCPSIRPRFHL</sequence>
<dbReference type="SUPFAM" id="SSF56784">
    <property type="entry name" value="HAD-like"/>
    <property type="match status" value="1"/>
</dbReference>
<feature type="transmembrane region" description="Helical" evidence="11">
    <location>
        <begin position="1059"/>
        <end position="1078"/>
    </location>
</feature>
<dbReference type="InterPro" id="IPR059000">
    <property type="entry name" value="ATPase_P-type_domA"/>
</dbReference>
<feature type="transmembrane region" description="Helical" evidence="11">
    <location>
        <begin position="391"/>
        <end position="412"/>
    </location>
</feature>
<dbReference type="SUPFAM" id="SSF81660">
    <property type="entry name" value="Metal cation-transporting ATPase, ATP-binding domain N"/>
    <property type="match status" value="1"/>
</dbReference>
<evidence type="ECO:0000256" key="9">
    <source>
        <dbReference type="ARBA" id="ARBA00022989"/>
    </source>
</evidence>
<keyword evidence="8" id="KW-1278">Translocase</keyword>
<comment type="caution">
    <text evidence="14">The sequence shown here is derived from an EMBL/GenBank/DDBJ whole genome shotgun (WGS) entry which is preliminary data.</text>
</comment>
<dbReference type="InterPro" id="IPR036412">
    <property type="entry name" value="HAD-like_sf"/>
</dbReference>
<gene>
    <name evidence="14" type="ORF">AXG93_3444s1070</name>
</gene>
<keyword evidence="7" id="KW-0460">Magnesium</keyword>
<dbReference type="GO" id="GO:0019829">
    <property type="term" value="F:ATPase-coupled monoatomic cation transmembrane transporter activity"/>
    <property type="evidence" value="ECO:0007669"/>
    <property type="project" value="TreeGrafter"/>
</dbReference>
<evidence type="ECO:0000256" key="6">
    <source>
        <dbReference type="ARBA" id="ARBA00022840"/>
    </source>
</evidence>
<dbReference type="PANTHER" id="PTHR45630:SF11">
    <property type="entry name" value="CATION-TRANSPORTING P-TYPE ATPASE N-TERMINAL DOMAIN-CONTAINING PROTEIN"/>
    <property type="match status" value="1"/>
</dbReference>
<dbReference type="InterPro" id="IPR023299">
    <property type="entry name" value="ATPase_P-typ_cyto_dom_N"/>
</dbReference>
<feature type="transmembrane region" description="Helical" evidence="11">
    <location>
        <begin position="1149"/>
        <end position="1169"/>
    </location>
</feature>
<evidence type="ECO:0000256" key="3">
    <source>
        <dbReference type="ARBA" id="ARBA00022692"/>
    </source>
</evidence>
<dbReference type="SUPFAM" id="SSF81653">
    <property type="entry name" value="Calcium ATPase, transduction domain A"/>
    <property type="match status" value="1"/>
</dbReference>
<evidence type="ECO:0000256" key="7">
    <source>
        <dbReference type="ARBA" id="ARBA00022842"/>
    </source>
</evidence>
<dbReference type="GO" id="GO:0016887">
    <property type="term" value="F:ATP hydrolysis activity"/>
    <property type="evidence" value="ECO:0007669"/>
    <property type="project" value="InterPro"/>
</dbReference>
<dbReference type="Pfam" id="PF00122">
    <property type="entry name" value="E1-E2_ATPase"/>
    <property type="match status" value="1"/>
</dbReference>
<accession>A0A176VZA0</accession>
<feature type="transmembrane region" description="Helical" evidence="11">
    <location>
        <begin position="72"/>
        <end position="95"/>
    </location>
</feature>
<feature type="domain" description="Cation-transporting P-type ATPase N-terminal" evidence="13">
    <location>
        <begin position="328"/>
        <end position="376"/>
    </location>
</feature>
<dbReference type="GO" id="GO:0016020">
    <property type="term" value="C:membrane"/>
    <property type="evidence" value="ECO:0007669"/>
    <property type="project" value="UniProtKB-SubCell"/>
</dbReference>
<dbReference type="PRINTS" id="PR00119">
    <property type="entry name" value="CATATPASE"/>
</dbReference>
<dbReference type="PROSITE" id="PS00154">
    <property type="entry name" value="ATPASE_E1_E2"/>
    <property type="match status" value="1"/>
</dbReference>
<feature type="transmembrane region" description="Helical" evidence="11">
    <location>
        <begin position="534"/>
        <end position="556"/>
    </location>
</feature>
<feature type="transmembrane region" description="Helical" evidence="11">
    <location>
        <begin position="1176"/>
        <end position="1198"/>
    </location>
</feature>
<organism evidence="14 15">
    <name type="scientific">Marchantia polymorpha subsp. ruderalis</name>
    <dbReference type="NCBI Taxonomy" id="1480154"/>
    <lineage>
        <taxon>Eukaryota</taxon>
        <taxon>Viridiplantae</taxon>
        <taxon>Streptophyta</taxon>
        <taxon>Embryophyta</taxon>
        <taxon>Marchantiophyta</taxon>
        <taxon>Marchantiopsida</taxon>
        <taxon>Marchantiidae</taxon>
        <taxon>Marchantiales</taxon>
        <taxon>Marchantiaceae</taxon>
        <taxon>Marchantia</taxon>
    </lineage>
</organism>
<dbReference type="SFLD" id="SFLDG00002">
    <property type="entry name" value="C1.7:_P-type_atpase_like"/>
    <property type="match status" value="1"/>
</dbReference>
<proteinExistence type="inferred from homology"/>
<dbReference type="EMBL" id="LVLJ01002317">
    <property type="protein sequence ID" value="OAE25572.1"/>
    <property type="molecule type" value="Genomic_DNA"/>
</dbReference>
<evidence type="ECO:0000256" key="4">
    <source>
        <dbReference type="ARBA" id="ARBA00022723"/>
    </source>
</evidence>
<dbReference type="GO" id="GO:0046872">
    <property type="term" value="F:metal ion binding"/>
    <property type="evidence" value="ECO:0007669"/>
    <property type="project" value="UniProtKB-KW"/>
</dbReference>
<evidence type="ECO:0000259" key="13">
    <source>
        <dbReference type="Pfam" id="PF00690"/>
    </source>
</evidence>
<keyword evidence="10 11" id="KW-0472">Membrane</keyword>
<evidence type="ECO:0000256" key="5">
    <source>
        <dbReference type="ARBA" id="ARBA00022741"/>
    </source>
</evidence>
<dbReference type="InterPro" id="IPR006544">
    <property type="entry name" value="P-type_TPase_V"/>
</dbReference>
<evidence type="ECO:0000256" key="2">
    <source>
        <dbReference type="ARBA" id="ARBA00006000"/>
    </source>
</evidence>
<dbReference type="InterPro" id="IPR023298">
    <property type="entry name" value="ATPase_P-typ_TM_dom_sf"/>
</dbReference>
<comment type="subcellular location">
    <subcellularLocation>
        <location evidence="1">Membrane</location>
        <topology evidence="1">Multi-pass membrane protein</topology>
    </subcellularLocation>
</comment>
<dbReference type="InterPro" id="IPR004014">
    <property type="entry name" value="ATPase_P-typ_cation-transptr_N"/>
</dbReference>
<evidence type="ECO:0000256" key="8">
    <source>
        <dbReference type="ARBA" id="ARBA00022967"/>
    </source>
</evidence>
<dbReference type="InterPro" id="IPR008250">
    <property type="entry name" value="ATPase_P-typ_transduc_dom_A_sf"/>
</dbReference>
<dbReference type="SUPFAM" id="SSF81665">
    <property type="entry name" value="Calcium ATPase, transmembrane domain M"/>
    <property type="match status" value="1"/>
</dbReference>
<name>A0A176VZA0_MARPO</name>
<dbReference type="PANTHER" id="PTHR45630">
    <property type="entry name" value="CATION-TRANSPORTING ATPASE-RELATED"/>
    <property type="match status" value="1"/>
</dbReference>
<dbReference type="SFLD" id="SFLDF00027">
    <property type="entry name" value="p-type_atpase"/>
    <property type="match status" value="1"/>
</dbReference>
<dbReference type="NCBIfam" id="TIGR01494">
    <property type="entry name" value="ATPase_P-type"/>
    <property type="match status" value="1"/>
</dbReference>
<dbReference type="InterPro" id="IPR001757">
    <property type="entry name" value="P_typ_ATPase"/>
</dbReference>
<feature type="transmembrane region" description="Helical" evidence="11">
    <location>
        <begin position="1033"/>
        <end position="1053"/>
    </location>
</feature>
<dbReference type="GO" id="GO:0140358">
    <property type="term" value="F:P-type transmembrane transporter activity"/>
    <property type="evidence" value="ECO:0007669"/>
    <property type="project" value="InterPro"/>
</dbReference>
<dbReference type="GO" id="GO:0005524">
    <property type="term" value="F:ATP binding"/>
    <property type="evidence" value="ECO:0007669"/>
    <property type="project" value="UniProtKB-KW"/>
</dbReference>
<evidence type="ECO:0000256" key="10">
    <source>
        <dbReference type="ARBA" id="ARBA00023136"/>
    </source>
</evidence>
<comment type="similarity">
    <text evidence="2">Belongs to the cation transport ATPase (P-type) (TC 3.A.3) family. Type V subfamily.</text>
</comment>
<evidence type="ECO:0000313" key="15">
    <source>
        <dbReference type="Proteomes" id="UP000077202"/>
    </source>
</evidence>
<dbReference type="Proteomes" id="UP000077202">
    <property type="component" value="Unassembled WGS sequence"/>
</dbReference>
<dbReference type="Gene3D" id="3.40.1110.10">
    <property type="entry name" value="Calcium-transporting ATPase, cytoplasmic domain N"/>
    <property type="match status" value="1"/>
</dbReference>
<keyword evidence="6" id="KW-0067">ATP-binding</keyword>
<dbReference type="InterPro" id="IPR018303">
    <property type="entry name" value="ATPase_P-typ_P_site"/>
</dbReference>
<evidence type="ECO:0000313" key="14">
    <source>
        <dbReference type="EMBL" id="OAE25572.1"/>
    </source>
</evidence>
<dbReference type="InterPro" id="IPR044492">
    <property type="entry name" value="P_typ_ATPase_HD_dom"/>
</dbReference>
<dbReference type="Pfam" id="PF00690">
    <property type="entry name" value="Cation_ATPase_N"/>
    <property type="match status" value="1"/>
</dbReference>
<evidence type="ECO:0000256" key="11">
    <source>
        <dbReference type="SAM" id="Phobius"/>
    </source>
</evidence>
<dbReference type="Gene3D" id="2.70.150.10">
    <property type="entry name" value="Calcium-transporting ATPase, cytoplasmic transduction domain A"/>
    <property type="match status" value="1"/>
</dbReference>
<evidence type="ECO:0000259" key="12">
    <source>
        <dbReference type="Pfam" id="PF00122"/>
    </source>
</evidence>
<keyword evidence="3 11" id="KW-0812">Transmembrane</keyword>
<keyword evidence="9 11" id="KW-1133">Transmembrane helix</keyword>
<feature type="transmembrane region" description="Helical" evidence="11">
    <location>
        <begin position="160"/>
        <end position="181"/>
    </location>
</feature>
<protein>
    <submittedName>
        <fullName evidence="14">Uncharacterized protein</fullName>
    </submittedName>
</protein>
<keyword evidence="5" id="KW-0547">Nucleotide-binding</keyword>
<feature type="transmembrane region" description="Helical" evidence="11">
    <location>
        <begin position="1099"/>
        <end position="1119"/>
    </location>
</feature>
<reference evidence="14" key="1">
    <citation type="submission" date="2016-03" db="EMBL/GenBank/DDBJ databases">
        <title>Mechanisms controlling the formation of the plant cell surface in tip-growing cells are functionally conserved among land plants.</title>
        <authorList>
            <person name="Honkanen S."/>
            <person name="Jones V.A."/>
            <person name="Morieri G."/>
            <person name="Champion C."/>
            <person name="Hetherington A.J."/>
            <person name="Kelly S."/>
            <person name="Saint-Marcoux D."/>
            <person name="Proust H."/>
            <person name="Prescott H."/>
            <person name="Dolan L."/>
        </authorList>
    </citation>
    <scope>NUCLEOTIDE SEQUENCE [LARGE SCALE GENOMIC DNA]</scope>
    <source>
        <tissue evidence="14">Whole gametophyte</tissue>
    </source>
</reference>
<evidence type="ECO:0000256" key="1">
    <source>
        <dbReference type="ARBA" id="ARBA00004141"/>
    </source>
</evidence>
<feature type="transmembrane region" description="Helical" evidence="11">
    <location>
        <begin position="363"/>
        <end position="385"/>
    </location>
</feature>
<dbReference type="Gene3D" id="3.40.50.1000">
    <property type="entry name" value="HAD superfamily/HAD-like"/>
    <property type="match status" value="1"/>
</dbReference>
<feature type="transmembrane region" description="Helical" evidence="11">
    <location>
        <begin position="568"/>
        <end position="588"/>
    </location>
</feature>